<sequence length="85" mass="9350">MTHSQTSSTVRASQSMPTTTSSELTVFMPTPSIYPQSMTTPSPQAMPTPTHQPMSKARRKPVRPSQVLISRPHTRSRSAASQQQL</sequence>
<evidence type="ECO:0000256" key="1">
    <source>
        <dbReference type="SAM" id="MobiDB-lite"/>
    </source>
</evidence>
<feature type="compositionally biased region" description="Polar residues" evidence="1">
    <location>
        <begin position="1"/>
        <end position="24"/>
    </location>
</feature>
<feature type="compositionally biased region" description="Polar residues" evidence="1">
    <location>
        <begin position="33"/>
        <end position="53"/>
    </location>
</feature>
<comment type="caution">
    <text evidence="2">The sequence shown here is derived from an EMBL/GenBank/DDBJ whole genome shotgun (WGS) entry which is preliminary data.</text>
</comment>
<dbReference type="Proteomes" id="UP001396334">
    <property type="component" value="Unassembled WGS sequence"/>
</dbReference>
<evidence type="ECO:0000313" key="3">
    <source>
        <dbReference type="Proteomes" id="UP001396334"/>
    </source>
</evidence>
<dbReference type="EMBL" id="JBBPBN010000017">
    <property type="protein sequence ID" value="KAK9020187.1"/>
    <property type="molecule type" value="Genomic_DNA"/>
</dbReference>
<accession>A0ABR2S4M8</accession>
<reference evidence="2 3" key="1">
    <citation type="journal article" date="2024" name="G3 (Bethesda)">
        <title>Genome assembly of Hibiscus sabdariffa L. provides insights into metabolisms of medicinal natural products.</title>
        <authorList>
            <person name="Kim T."/>
        </authorList>
    </citation>
    <scope>NUCLEOTIDE SEQUENCE [LARGE SCALE GENOMIC DNA]</scope>
    <source>
        <strain evidence="2">TK-2024</strain>
        <tissue evidence="2">Old leaves</tissue>
    </source>
</reference>
<name>A0ABR2S4M8_9ROSI</name>
<evidence type="ECO:0000313" key="2">
    <source>
        <dbReference type="EMBL" id="KAK9020187.1"/>
    </source>
</evidence>
<protein>
    <submittedName>
        <fullName evidence="2">Uncharacterized protein</fullName>
    </submittedName>
</protein>
<organism evidence="2 3">
    <name type="scientific">Hibiscus sabdariffa</name>
    <name type="common">roselle</name>
    <dbReference type="NCBI Taxonomy" id="183260"/>
    <lineage>
        <taxon>Eukaryota</taxon>
        <taxon>Viridiplantae</taxon>
        <taxon>Streptophyta</taxon>
        <taxon>Embryophyta</taxon>
        <taxon>Tracheophyta</taxon>
        <taxon>Spermatophyta</taxon>
        <taxon>Magnoliopsida</taxon>
        <taxon>eudicotyledons</taxon>
        <taxon>Gunneridae</taxon>
        <taxon>Pentapetalae</taxon>
        <taxon>rosids</taxon>
        <taxon>malvids</taxon>
        <taxon>Malvales</taxon>
        <taxon>Malvaceae</taxon>
        <taxon>Malvoideae</taxon>
        <taxon>Hibiscus</taxon>
    </lineage>
</organism>
<feature type="region of interest" description="Disordered" evidence="1">
    <location>
        <begin position="1"/>
        <end position="85"/>
    </location>
</feature>
<keyword evidence="3" id="KW-1185">Reference proteome</keyword>
<proteinExistence type="predicted"/>
<gene>
    <name evidence="2" type="ORF">V6N11_054677</name>
</gene>